<name>A0ABX5X1P2_9GAMM</name>
<gene>
    <name evidence="2" type="ORF">FM037_20920</name>
</gene>
<keyword evidence="3" id="KW-1185">Reference proteome</keyword>
<dbReference type="RefSeq" id="WP_144047598.1">
    <property type="nucleotide sequence ID" value="NZ_CP041614.1"/>
</dbReference>
<protein>
    <submittedName>
        <fullName evidence="2">DUF1566 domain-containing protein</fullName>
    </submittedName>
</protein>
<feature type="signal peptide" evidence="1">
    <location>
        <begin position="1"/>
        <end position="23"/>
    </location>
</feature>
<accession>A0ABX5X1P2</accession>
<dbReference type="PROSITE" id="PS51257">
    <property type="entry name" value="PROKAR_LIPOPROTEIN"/>
    <property type="match status" value="1"/>
</dbReference>
<reference evidence="2 3" key="1">
    <citation type="submission" date="2019-07" db="EMBL/GenBank/DDBJ databases">
        <title>Shewanella sp. YLB-06 whole genomic sequence.</title>
        <authorList>
            <person name="Yu L."/>
        </authorList>
    </citation>
    <scope>NUCLEOTIDE SEQUENCE [LARGE SCALE GENOMIC DNA]</scope>
    <source>
        <strain evidence="2 3">YLB-06</strain>
    </source>
</reference>
<evidence type="ECO:0000313" key="2">
    <source>
        <dbReference type="EMBL" id="QDO85253.1"/>
    </source>
</evidence>
<evidence type="ECO:0000313" key="3">
    <source>
        <dbReference type="Proteomes" id="UP000315947"/>
    </source>
</evidence>
<organism evidence="2 3">
    <name type="scientific">Shewanella psychropiezotolerans</name>
    <dbReference type="NCBI Taxonomy" id="2593655"/>
    <lineage>
        <taxon>Bacteria</taxon>
        <taxon>Pseudomonadati</taxon>
        <taxon>Pseudomonadota</taxon>
        <taxon>Gammaproteobacteria</taxon>
        <taxon>Alteromonadales</taxon>
        <taxon>Shewanellaceae</taxon>
        <taxon>Shewanella</taxon>
    </lineage>
</organism>
<proteinExistence type="predicted"/>
<sequence>MVFRSQPSSLVITLVLTSFLAACGGAEPDSKLTSTTEPVIPKNTLTGVALDGYLKGARVCIDLNHNLYCDSHDGESVLTGATGEFTLAVTGENLSRYSVIVEAIPNQTVDMDNPDKKIDKAFVLSAPATQAALVTPFTSLITTIAAQRGTHFDTAKLILAQLLAIDAENLMSDYVAGQDRIDKELHLLAQGLTKIMQAGEQASVESGIGRSIARQGTRAKLGLLDLSVLKSRTDNLVGTNNPQAMDDIVRDHVGEVLVSPAEILNNRVVIIPKAPKSGLVNDESDTFSWSWVGHFTDISDYEYSRDGGKTWQVVSAMPLYVGLDAYGVGAIQVRIRADKNRGRQAGQPVLSDKVFTRVLMPSAPASLTINDASNVFDWQFVPEHTDYASYEYSLDTGVNWQPITAKPQPVEDFAITAGALQLRLTERSEINIPAGHIISSTTPFTVTPARPLAPIILAVNDEHDSFTWELLAAFPRVANYEIYLDGSWRQASGNPEYIGNRDYPANSIKIRVPANINNGMPAGFSAVIAQVFTRDLGKPVAALNSVVDDINDSFDWDYVPGFETAAHYEISTDAGKTWGGANTKPAVIDDGQFGIGQVCVRVIANAMGSHVAGGILCSEAAFTLKSVAPDAPTVPVTDDVLDTFGWQWAPGFERAAGYELMTPDQDWKTVNANPYQLPMDNIYQAGEVRVRVKGDALSGREPSLALLNTQAYTVKPSTAAAPTASAVDDALDTFGWQWTPGFERAEDYELMTPAQDWKTVNANPYQLPIDNTYQVGEVRVRVKADTVSGREPSLPLLNPLAYTVKPAIAVAPTASAVDDALDTFGWQWTPGFERAEDYELMTPVQDWKTVNANPYQLPIDNTYQVGEVRVRVKADAVTGREPGLPLLNIQVYTVKPVRAEAPTAPVVDDVLDTFGWLWTPGFERAEDYELMTPAQDWKTVNANPYQLPIDSIYQVGEVRVRVKADTVTGREPGLSLLNIQSYTVKPYRADAPTVPVVDDVLDTFGWQWTPGFERVEEYELMTPDQDWRIINANPYQLPVDNIYQVGEVRVRVKADAGKGREPGFSLPNTQSYTVKPLTAAAPTVPVVDDVLDTFGWQWTPGFSQAEDYELITPDQDWRTVNANPYQLPIDNTYQVGEVRVRVRGNAITGQEPSLPLANIQAYTVKPVRTKAPTAAVVDDALDTFGWQWTPGFERAEDYELMTPAQDWRIVNANPYQLPVDNIFKTGEVRVRVKGNALTGQEPSLPLVNTQVYTVKPSQPDAPINPQQDDNLNSFDWDLLTDFSHPRYYEFSVDGGATWLIVSEKPLQLGEINLAAGMVQVRVKANATNGMPAGKVLVSTVDFIGGMQPDAPTHPEIVNASSVGITNGLKWSWVPGFVEASHYEYSNDAGLSWTAVGSNPQHMGSQVYSKDKLQIRVRGNAKATEVNAPGKIMDATGASGQFIVMEFVPMLSVGQVMTISESSNGSNQYRFDTNQGCWAQFDSNGEGEPRYWGGKSSYFDKTKLVDELASLNLNSVCGLIGWDAPPESLVMASTAISSSGNNKPVNMSRGYGSFWAKSGSDYVLYNNGAIAQPSWSNSYYPYWILGETSELVARLLAIKNDAVTGVNSLEILEIDLNTSLLAEMVKTDPVLNDVEKIQLDMQALNGEARALATELDEAYVAYRLYVDLIIKNRPTTTSVDLASLQSSLVELQAQKTDINLVLTRTQASIKALHALNYLLILGKNLDDVINKITSIAGDNGQVLHGAALELYQAIHQLQLTLKDFDAIYTQLTEALDSGGLSDAINTELNILLARLNALESGADVTSAQTTAMQALTRAKSDGYTVPAADAVIGTHFSKLDINGDYLPSNTSFAQGWRCVFDSRFANYSRIWTLLGDGLPGGSDNLPFDDGTNTESNVMGTSGLLKRRNDANYCGHSDWQVPGLTQTETLATSGSSYSRTIDTSVFPNHLALTDEYDKYNGGKRFFYWLSKAHVSDGAKQQAFTFKTANNYGSSKDFFDKSVGELDNKIFIARFVSEISPYELIDINGSVTLVLANAKCTRDKVSGNYWQLFDDKGGARFKKFNDLAAIVDEVNTASLCGLTTWAIPSFDEIKTLYPFDQSVFINNEVSGNYNKLACYVSSDESSLGYSGKRKRCLKIDGTEAYVTYEGAIICIPLCIDYAGNN</sequence>
<dbReference type="Proteomes" id="UP000315947">
    <property type="component" value="Chromosome"/>
</dbReference>
<dbReference type="EMBL" id="CP041614">
    <property type="protein sequence ID" value="QDO85253.1"/>
    <property type="molecule type" value="Genomic_DNA"/>
</dbReference>
<feature type="chain" id="PRO_5045855189" evidence="1">
    <location>
        <begin position="24"/>
        <end position="2162"/>
    </location>
</feature>
<dbReference type="SUPFAM" id="SSF110296">
    <property type="entry name" value="Oligoxyloglucan reducing end-specific cellobiohydrolase"/>
    <property type="match status" value="1"/>
</dbReference>
<evidence type="ECO:0000256" key="1">
    <source>
        <dbReference type="SAM" id="SignalP"/>
    </source>
</evidence>
<keyword evidence="1" id="KW-0732">Signal</keyword>